<sequence>MHCRDIMRFNEMELAKLRLLLGSNCQALRNTASLLSRNLACSKIIYLSVRLGEPALGLPKPRRSRATAHFEKVRQAAFNELAEEIKLVDSSAVIVIIVRNGSTTSSPARQSTSSLPGLLESAGRFRLGGALDTSKARFLFARSSNPVLRFSSSQQPLDDLKVKDLFGASAACIFRGVYLRRPAFRSAPREGGYYVFPLFRLLLALVGPPCTAFPYGLEGCNDLATTMPQQEESGTFACRAPHCHCLIRDDKWHIGTRATGFGVCIW</sequence>
<dbReference type="GeneID" id="85363458"/>
<dbReference type="Proteomes" id="UP001175211">
    <property type="component" value="Unassembled WGS sequence"/>
</dbReference>
<organism evidence="1 2">
    <name type="scientific">Armillaria tabescens</name>
    <name type="common">Ringless honey mushroom</name>
    <name type="synonym">Agaricus tabescens</name>
    <dbReference type="NCBI Taxonomy" id="1929756"/>
    <lineage>
        <taxon>Eukaryota</taxon>
        <taxon>Fungi</taxon>
        <taxon>Dikarya</taxon>
        <taxon>Basidiomycota</taxon>
        <taxon>Agaricomycotina</taxon>
        <taxon>Agaricomycetes</taxon>
        <taxon>Agaricomycetidae</taxon>
        <taxon>Agaricales</taxon>
        <taxon>Marasmiineae</taxon>
        <taxon>Physalacriaceae</taxon>
        <taxon>Desarmillaria</taxon>
    </lineage>
</organism>
<accession>A0AA39JE22</accession>
<keyword evidence="2" id="KW-1185">Reference proteome</keyword>
<evidence type="ECO:0000313" key="2">
    <source>
        <dbReference type="Proteomes" id="UP001175211"/>
    </source>
</evidence>
<comment type="caution">
    <text evidence="1">The sequence shown here is derived from an EMBL/GenBank/DDBJ whole genome shotgun (WGS) entry which is preliminary data.</text>
</comment>
<name>A0AA39JE22_ARMTA</name>
<reference evidence="1" key="1">
    <citation type="submission" date="2023-06" db="EMBL/GenBank/DDBJ databases">
        <authorList>
            <consortium name="Lawrence Berkeley National Laboratory"/>
            <person name="Ahrendt S."/>
            <person name="Sahu N."/>
            <person name="Indic B."/>
            <person name="Wong-Bajracharya J."/>
            <person name="Merenyi Z."/>
            <person name="Ke H.-M."/>
            <person name="Monk M."/>
            <person name="Kocsube S."/>
            <person name="Drula E."/>
            <person name="Lipzen A."/>
            <person name="Balint B."/>
            <person name="Henrissat B."/>
            <person name="Andreopoulos B."/>
            <person name="Martin F.M."/>
            <person name="Harder C.B."/>
            <person name="Rigling D."/>
            <person name="Ford K.L."/>
            <person name="Foster G.D."/>
            <person name="Pangilinan J."/>
            <person name="Papanicolaou A."/>
            <person name="Barry K."/>
            <person name="LaButti K."/>
            <person name="Viragh M."/>
            <person name="Koriabine M."/>
            <person name="Yan M."/>
            <person name="Riley R."/>
            <person name="Champramary S."/>
            <person name="Plett K.L."/>
            <person name="Tsai I.J."/>
            <person name="Slot J."/>
            <person name="Sipos G."/>
            <person name="Plett J."/>
            <person name="Nagy L.G."/>
            <person name="Grigoriev I.V."/>
        </authorList>
    </citation>
    <scope>NUCLEOTIDE SEQUENCE</scope>
    <source>
        <strain evidence="1">CCBAS 213</strain>
    </source>
</reference>
<dbReference type="AlphaFoldDB" id="A0AA39JE22"/>
<dbReference type="RefSeq" id="XP_060323758.1">
    <property type="nucleotide sequence ID" value="XM_060479910.1"/>
</dbReference>
<protein>
    <submittedName>
        <fullName evidence="1">Uncharacterized protein</fullName>
    </submittedName>
</protein>
<dbReference type="EMBL" id="JAUEPS010000073">
    <property type="protein sequence ID" value="KAK0440903.1"/>
    <property type="molecule type" value="Genomic_DNA"/>
</dbReference>
<gene>
    <name evidence="1" type="ORF">EV420DRAFT_1730535</name>
</gene>
<evidence type="ECO:0000313" key="1">
    <source>
        <dbReference type="EMBL" id="KAK0440903.1"/>
    </source>
</evidence>
<proteinExistence type="predicted"/>